<dbReference type="SUPFAM" id="SSF46689">
    <property type="entry name" value="Homeodomain-like"/>
    <property type="match status" value="1"/>
</dbReference>
<dbReference type="InterPro" id="IPR050109">
    <property type="entry name" value="HTH-type_TetR-like_transc_reg"/>
</dbReference>
<dbReference type="Pfam" id="PF00440">
    <property type="entry name" value="TetR_N"/>
    <property type="match status" value="1"/>
</dbReference>
<dbReference type="Pfam" id="PF21597">
    <property type="entry name" value="TetR_C_43"/>
    <property type="match status" value="1"/>
</dbReference>
<feature type="DNA-binding region" description="H-T-H motif" evidence="4">
    <location>
        <begin position="35"/>
        <end position="54"/>
    </location>
</feature>
<dbReference type="PROSITE" id="PS50977">
    <property type="entry name" value="HTH_TETR_2"/>
    <property type="match status" value="1"/>
</dbReference>
<dbReference type="RefSeq" id="WP_233429712.1">
    <property type="nucleotide sequence ID" value="NZ_JADLPS010000006.1"/>
</dbReference>
<keyword evidence="2 4" id="KW-0238">DNA-binding</keyword>
<dbReference type="PRINTS" id="PR00455">
    <property type="entry name" value="HTHTETR"/>
</dbReference>
<sequence length="207" mass="21724">MSIVPQPSRANASKNRDLLLSAAREAVAEHGTDASLRDIARRAGVGIGTLYRHFPTREALLEALLNANFDALGTRAETLLTAPASGDALLTWLAELAAESATYQGLPESIMNALADEESVLHASCAQMRSAGGRLLERAQQTGSVRPDVTVSEVISLALGLAWAAERSVEPSDLVARLLSTAMYGLADRGPCDCARVEAEAVTSAPA</sequence>
<evidence type="ECO:0000259" key="5">
    <source>
        <dbReference type="PROSITE" id="PS50977"/>
    </source>
</evidence>
<evidence type="ECO:0000313" key="6">
    <source>
        <dbReference type="EMBL" id="MFF4022313.1"/>
    </source>
</evidence>
<reference evidence="6 7" key="1">
    <citation type="submission" date="2024-10" db="EMBL/GenBank/DDBJ databases">
        <title>The Natural Products Discovery Center: Release of the First 8490 Sequenced Strains for Exploring Actinobacteria Biosynthetic Diversity.</title>
        <authorList>
            <person name="Kalkreuter E."/>
            <person name="Kautsar S.A."/>
            <person name="Yang D."/>
            <person name="Bader C.D."/>
            <person name="Teijaro C.N."/>
            <person name="Fluegel L."/>
            <person name="Davis C.M."/>
            <person name="Simpson J.R."/>
            <person name="Lauterbach L."/>
            <person name="Steele A.D."/>
            <person name="Gui C."/>
            <person name="Meng S."/>
            <person name="Li G."/>
            <person name="Viehrig K."/>
            <person name="Ye F."/>
            <person name="Su P."/>
            <person name="Kiefer A.F."/>
            <person name="Nichols A."/>
            <person name="Cepeda A.J."/>
            <person name="Yan W."/>
            <person name="Fan B."/>
            <person name="Jiang Y."/>
            <person name="Adhikari A."/>
            <person name="Zheng C.-J."/>
            <person name="Schuster L."/>
            <person name="Cowan T.M."/>
            <person name="Smanski M.J."/>
            <person name="Chevrette M.G."/>
            <person name="De Carvalho L.P.S."/>
            <person name="Shen B."/>
        </authorList>
    </citation>
    <scope>NUCLEOTIDE SEQUENCE [LARGE SCALE GENOMIC DNA]</scope>
    <source>
        <strain evidence="6 7">NPDC001867</strain>
    </source>
</reference>
<evidence type="ECO:0000256" key="3">
    <source>
        <dbReference type="ARBA" id="ARBA00023163"/>
    </source>
</evidence>
<feature type="domain" description="HTH tetR-type" evidence="5">
    <location>
        <begin position="13"/>
        <end position="72"/>
    </location>
</feature>
<accession>A0ABW6TC38</accession>
<keyword evidence="7" id="KW-1185">Reference proteome</keyword>
<evidence type="ECO:0000313" key="7">
    <source>
        <dbReference type="Proteomes" id="UP001602089"/>
    </source>
</evidence>
<dbReference type="InterPro" id="IPR049445">
    <property type="entry name" value="TetR_SbtR-like_C"/>
</dbReference>
<dbReference type="Proteomes" id="UP001602089">
    <property type="component" value="Unassembled WGS sequence"/>
</dbReference>
<dbReference type="InterPro" id="IPR036271">
    <property type="entry name" value="Tet_transcr_reg_TetR-rel_C_sf"/>
</dbReference>
<evidence type="ECO:0000256" key="2">
    <source>
        <dbReference type="ARBA" id="ARBA00023125"/>
    </source>
</evidence>
<dbReference type="Gene3D" id="1.10.357.10">
    <property type="entry name" value="Tetracycline Repressor, domain 2"/>
    <property type="match status" value="1"/>
</dbReference>
<dbReference type="EMBL" id="JBIATK010000002">
    <property type="protein sequence ID" value="MFF4022313.1"/>
    <property type="molecule type" value="Genomic_DNA"/>
</dbReference>
<evidence type="ECO:0000256" key="1">
    <source>
        <dbReference type="ARBA" id="ARBA00023015"/>
    </source>
</evidence>
<protein>
    <submittedName>
        <fullName evidence="6">TetR/AcrR family transcriptional regulator</fullName>
    </submittedName>
</protein>
<gene>
    <name evidence="6" type="ORF">ACFYY5_05665</name>
</gene>
<evidence type="ECO:0000256" key="4">
    <source>
        <dbReference type="PROSITE-ProRule" id="PRU00335"/>
    </source>
</evidence>
<keyword evidence="3" id="KW-0804">Transcription</keyword>
<dbReference type="InterPro" id="IPR001647">
    <property type="entry name" value="HTH_TetR"/>
</dbReference>
<comment type="caution">
    <text evidence="6">The sequence shown here is derived from an EMBL/GenBank/DDBJ whole genome shotgun (WGS) entry which is preliminary data.</text>
</comment>
<proteinExistence type="predicted"/>
<organism evidence="6 7">
    <name type="scientific">Nocardia elegans</name>
    <dbReference type="NCBI Taxonomy" id="300029"/>
    <lineage>
        <taxon>Bacteria</taxon>
        <taxon>Bacillati</taxon>
        <taxon>Actinomycetota</taxon>
        <taxon>Actinomycetes</taxon>
        <taxon>Mycobacteriales</taxon>
        <taxon>Nocardiaceae</taxon>
        <taxon>Nocardia</taxon>
    </lineage>
</organism>
<dbReference type="PANTHER" id="PTHR30055:SF234">
    <property type="entry name" value="HTH-TYPE TRANSCRIPTIONAL REGULATOR BETI"/>
    <property type="match status" value="1"/>
</dbReference>
<dbReference type="SUPFAM" id="SSF48498">
    <property type="entry name" value="Tetracyclin repressor-like, C-terminal domain"/>
    <property type="match status" value="1"/>
</dbReference>
<name>A0ABW6TC38_9NOCA</name>
<keyword evidence="1" id="KW-0805">Transcription regulation</keyword>
<dbReference type="PANTHER" id="PTHR30055">
    <property type="entry name" value="HTH-TYPE TRANSCRIPTIONAL REGULATOR RUTR"/>
    <property type="match status" value="1"/>
</dbReference>
<dbReference type="InterPro" id="IPR009057">
    <property type="entry name" value="Homeodomain-like_sf"/>
</dbReference>